<proteinExistence type="predicted"/>
<organism evidence="2 3">
    <name type="scientific">Algoriphagus lacus</name>
    <dbReference type="NCBI Taxonomy" id="2056311"/>
    <lineage>
        <taxon>Bacteria</taxon>
        <taxon>Pseudomonadati</taxon>
        <taxon>Bacteroidota</taxon>
        <taxon>Cytophagia</taxon>
        <taxon>Cytophagales</taxon>
        <taxon>Cyclobacteriaceae</taxon>
        <taxon>Algoriphagus</taxon>
    </lineage>
</organism>
<dbReference type="RefSeq" id="WP_119479232.1">
    <property type="nucleotide sequence ID" value="NZ_QXML01000011.1"/>
</dbReference>
<gene>
    <name evidence="2" type="ORF">D0X99_17900</name>
</gene>
<dbReference type="OrthoDB" id="9763471at2"/>
<evidence type="ECO:0000256" key="1">
    <source>
        <dbReference type="SAM" id="MobiDB-lite"/>
    </source>
</evidence>
<dbReference type="EMBL" id="QXML01000011">
    <property type="protein sequence ID" value="RIW12967.1"/>
    <property type="molecule type" value="Genomic_DNA"/>
</dbReference>
<evidence type="ECO:0000313" key="3">
    <source>
        <dbReference type="Proteomes" id="UP000283522"/>
    </source>
</evidence>
<accession>A0A418PN18</accession>
<dbReference type="Proteomes" id="UP000283522">
    <property type="component" value="Unassembled WGS sequence"/>
</dbReference>
<sequence>MPNFSEFHKLKANANLASTIFDKRFQEPFISNRNRLEGLPRQAEFEKSLRAEIADPMWMLTRQWQLGEFQGEDAGTACQAKVLSEEQQPGVLTYGNNKSRLFDPYRSPLETEVESEPLQVTLHLQVQMGRQFLRILGANGLGTHRDYFLNRYPLVPEVREQDREGVLFAQTVSGKFPDGYRLLWDFRSGLLSEMILAEGLMSDEELLTLRTTVASQFESWFKNLYHQNESQENAWIPERMEYNFQLEMPHPEAGKTVVLEADQYASGKLDWNSFDENIKNASGQIKQADNLKSTVQTFIPAPLHYSGIPHPRFWQMEEGQVDFSKIQSGTTGLLSMLVMEYGITYSNDWFVLPLPMKINTYCEVKNILVTDVFGQHILISPTFTDPEVSWQEFAVFRHTERQNLSSPRNRFYLAPSLLKIQQSDPLEKVNFMRDEMSNMVWAIENTVPSSAGGGRPVKLNRPRFDPLENPDNPESKIRYLAGTNVPENWIPFIPVHKPDSQQEIRLQRAKIPNAPAPESLLLREQQPVHFIEEEEVPRAGVIVNRTFKRTRWIDGKTILWVGRTKTTGRGEGWSGLMFDRILPIEKSKQEL</sequence>
<reference evidence="2 3" key="1">
    <citation type="submission" date="2018-09" db="EMBL/GenBank/DDBJ databases">
        <authorList>
            <person name="Wang X."/>
            <person name="Du Z."/>
        </authorList>
    </citation>
    <scope>NUCLEOTIDE SEQUENCE [LARGE SCALE GENOMIC DNA]</scope>
    <source>
        <strain evidence="2 3">N3</strain>
    </source>
</reference>
<comment type="caution">
    <text evidence="2">The sequence shown here is derived from an EMBL/GenBank/DDBJ whole genome shotgun (WGS) entry which is preliminary data.</text>
</comment>
<keyword evidence="3" id="KW-1185">Reference proteome</keyword>
<name>A0A418PN18_9BACT</name>
<feature type="region of interest" description="Disordered" evidence="1">
    <location>
        <begin position="451"/>
        <end position="473"/>
    </location>
</feature>
<dbReference type="AlphaFoldDB" id="A0A418PN18"/>
<protein>
    <submittedName>
        <fullName evidence="2">Uncharacterized protein</fullName>
    </submittedName>
</protein>
<evidence type="ECO:0000313" key="2">
    <source>
        <dbReference type="EMBL" id="RIW12967.1"/>
    </source>
</evidence>